<dbReference type="EMBL" id="LUUL01000010">
    <property type="protein sequence ID" value="OAI30112.1"/>
    <property type="molecule type" value="Genomic_DNA"/>
</dbReference>
<dbReference type="Pfam" id="PF13649">
    <property type="entry name" value="Methyltransf_25"/>
    <property type="match status" value="1"/>
</dbReference>
<dbReference type="InterPro" id="IPR041698">
    <property type="entry name" value="Methyltransf_25"/>
</dbReference>
<dbReference type="Proteomes" id="UP000077734">
    <property type="component" value="Unassembled WGS sequence"/>
</dbReference>
<dbReference type="AlphaFoldDB" id="A0A291IF76"/>
<name>A0A291IF76_9GAMM</name>
<sequence>MSTVEQHYANHLAPIYLWMTGGAESALQAGRDDLAALDLTLAPGCTVADLGAGFGMHAIPLAERGYRVTAVDRSELLLDSLEVLRGDLAIETVHADLLEFRSYLPDPVAAIFCMGDTLTHLPDFAALDTLIARVAAALLPGGAFVATFRDYTTELVGDRRFIPVRADADRILTCFLEYRPDTVLVHDILHERELGVWRTRVSHYPKLRLSGAVLADVCAANGLAAGLDSSPRGMVSLVARRR</sequence>
<keyword evidence="2" id="KW-1185">Reference proteome</keyword>
<dbReference type="KEGG" id="mko:MKLM6_0512"/>
<evidence type="ECO:0000313" key="1">
    <source>
        <dbReference type="EMBL" id="OAI30112.1"/>
    </source>
</evidence>
<evidence type="ECO:0000313" key="2">
    <source>
        <dbReference type="Proteomes" id="UP000077734"/>
    </source>
</evidence>
<protein>
    <submittedName>
        <fullName evidence="1">Uncharacterized protein</fullName>
    </submittedName>
</protein>
<dbReference type="RefSeq" id="WP_064024150.1">
    <property type="nucleotide sequence ID" value="NZ_CP023669.1"/>
</dbReference>
<dbReference type="CDD" id="cd02440">
    <property type="entry name" value="AdoMet_MTases"/>
    <property type="match status" value="1"/>
</dbReference>
<comment type="caution">
    <text evidence="1">The sequence shown here is derived from an EMBL/GenBank/DDBJ whole genome shotgun (WGS) entry which is preliminary data.</text>
</comment>
<reference evidence="1 2" key="1">
    <citation type="submission" date="2016-03" db="EMBL/GenBank/DDBJ databases">
        <authorList>
            <person name="Heylen K."/>
            <person name="De Vos P."/>
            <person name="Vekeman B."/>
        </authorList>
    </citation>
    <scope>NUCLEOTIDE SEQUENCE [LARGE SCALE GENOMIC DNA]</scope>
    <source>
        <strain evidence="1 2">R-49807</strain>
    </source>
</reference>
<gene>
    <name evidence="1" type="ORF">A1356_22185</name>
</gene>
<dbReference type="SUPFAM" id="SSF53335">
    <property type="entry name" value="S-adenosyl-L-methionine-dependent methyltransferases"/>
    <property type="match status" value="1"/>
</dbReference>
<organism evidence="1 2">
    <name type="scientific">Methylomonas koyamae</name>
    <dbReference type="NCBI Taxonomy" id="702114"/>
    <lineage>
        <taxon>Bacteria</taxon>
        <taxon>Pseudomonadati</taxon>
        <taxon>Pseudomonadota</taxon>
        <taxon>Gammaproteobacteria</taxon>
        <taxon>Methylococcales</taxon>
        <taxon>Methylococcaceae</taxon>
        <taxon>Methylomonas</taxon>
    </lineage>
</organism>
<proteinExistence type="predicted"/>
<accession>A0A291IF76</accession>
<dbReference type="Gene3D" id="3.40.50.150">
    <property type="entry name" value="Vaccinia Virus protein VP39"/>
    <property type="match status" value="1"/>
</dbReference>
<dbReference type="InterPro" id="IPR029063">
    <property type="entry name" value="SAM-dependent_MTases_sf"/>
</dbReference>